<gene>
    <name evidence="3" type="ORF">HLZ50_14025</name>
</gene>
<organism evidence="3">
    <name type="scientific">Escherichia coli</name>
    <dbReference type="NCBI Taxonomy" id="562"/>
    <lineage>
        <taxon>Bacteria</taxon>
        <taxon>Pseudomonadati</taxon>
        <taxon>Pseudomonadota</taxon>
        <taxon>Gammaproteobacteria</taxon>
        <taxon>Enterobacterales</taxon>
        <taxon>Enterobacteriaceae</taxon>
        <taxon>Escherichia</taxon>
    </lineage>
</organism>
<protein>
    <submittedName>
        <fullName evidence="3">DUF4062 domain-containing protein</fullName>
    </submittedName>
</protein>
<dbReference type="RefSeq" id="WP_103736667.1">
    <property type="nucleotide sequence ID" value="NZ_JAGMNZ010000015.1"/>
</dbReference>
<dbReference type="AlphaFoldDB" id="A0A7B3IGA7"/>
<dbReference type="InterPro" id="IPR025139">
    <property type="entry name" value="DUF4062"/>
</dbReference>
<feature type="domain" description="DUF4062" evidence="2">
    <location>
        <begin position="6"/>
        <end position="88"/>
    </location>
</feature>
<dbReference type="Proteomes" id="UP000840371">
    <property type="component" value="Unassembled WGS sequence"/>
</dbReference>
<accession>A0A7B3IGA7</accession>
<keyword evidence="1" id="KW-0175">Coiled coil</keyword>
<evidence type="ECO:0000256" key="1">
    <source>
        <dbReference type="SAM" id="Coils"/>
    </source>
</evidence>
<proteinExistence type="predicted"/>
<evidence type="ECO:0000259" key="2">
    <source>
        <dbReference type="Pfam" id="PF13271"/>
    </source>
</evidence>
<comment type="caution">
    <text evidence="3">The sequence shown here is derived from an EMBL/GenBank/DDBJ whole genome shotgun (WGS) entry which is preliminary data.</text>
</comment>
<dbReference type="Pfam" id="PF13271">
    <property type="entry name" value="DUF4062"/>
    <property type="match status" value="1"/>
</dbReference>
<evidence type="ECO:0000313" key="3">
    <source>
        <dbReference type="EMBL" id="HAJ5151137.1"/>
    </source>
</evidence>
<dbReference type="EMBL" id="DABGKZ010000018">
    <property type="protein sequence ID" value="HAJ5151137.1"/>
    <property type="molecule type" value="Genomic_DNA"/>
</dbReference>
<name>A0A7B3IGA7_ECOLX</name>
<reference evidence="3" key="1">
    <citation type="journal article" date="2018" name="Genome Biol.">
        <title>SKESA: strategic k-mer extension for scrupulous assemblies.</title>
        <authorList>
            <person name="Souvorov A."/>
            <person name="Agarwala R."/>
            <person name="Lipman D.J."/>
        </authorList>
    </citation>
    <scope>NUCLEOTIDE SEQUENCE [LARGE SCALE GENOMIC DNA]</scope>
    <source>
        <strain evidence="3">Ecoli[ST-219]</strain>
        <strain>ecoli[ST-219]</strain>
    </source>
</reference>
<reference evidence="3" key="2">
    <citation type="submission" date="2019-11" db="EMBL/GenBank/DDBJ databases">
        <authorList>
            <consortium name="NCBI Pathogen Detection Project"/>
        </authorList>
    </citation>
    <scope>NUCLEOTIDE SEQUENCE</scope>
    <source>
        <strain evidence="3">Ecoli[ST-219]</strain>
    </source>
</reference>
<sequence>MNRKFQVFISSTFTDLIEERQAAVSAILTAGHIPAGMELFKPGDRSQLEIIKRWIDESDIYILILGGRYGTIAPGSDYCYTELEYDYALSTNKPLFSIVIDDEYLDEKVKTVGKEVLELDNPTKYEAFKQKVKGYPVEFFRDIKDIQISIYKTLPQIGVKRNLLGWVSGKEISESSVLIEQISKLTKENEALKSEVELLRAARSPESKAIVKKPSEEEFSKIYKLFENTQLTIPTKLSETPEPVKTTAMRLILLYRGTILSGLRSNSTDLAGFLVRNVCTLMMVHGLLKTTPIMENRYLRYELTEKGAAFFSYIDLRNLPD</sequence>
<feature type="coiled-coil region" evidence="1">
    <location>
        <begin position="175"/>
        <end position="202"/>
    </location>
</feature>